<feature type="transmembrane region" description="Helical" evidence="1">
    <location>
        <begin position="121"/>
        <end position="140"/>
    </location>
</feature>
<sequence length="162" mass="18320">MAGKKSLLKEMKNTFFLHPVAAHFSNGLIPVAVLYLLLTLPFSDPFFERTVEHLIIIVLFAVPVSFFSGIHDWTKNYKRAKAPVFLKKIKLSIVLFLLVVTTVALRLSFPDIMFQNDWLHWVYIVLLLATLPVVTLLGHYGGKLAGAAKQASRRKQGLLNKF</sequence>
<evidence type="ECO:0000313" key="2">
    <source>
        <dbReference type="EMBL" id="ACE03064.1"/>
    </source>
</evidence>
<name>B3EJZ6_CHLPB</name>
<accession>B3EJZ6</accession>
<organism evidence="2">
    <name type="scientific">Chlorobium phaeobacteroides (strain BS1)</name>
    <dbReference type="NCBI Taxonomy" id="331678"/>
    <lineage>
        <taxon>Bacteria</taxon>
        <taxon>Pseudomonadati</taxon>
        <taxon>Chlorobiota</taxon>
        <taxon>Chlorobiia</taxon>
        <taxon>Chlorobiales</taxon>
        <taxon>Chlorobiaceae</taxon>
        <taxon>Chlorobium/Pelodictyon group</taxon>
        <taxon>Chlorobium</taxon>
    </lineage>
</organism>
<gene>
    <name evidence="2" type="ordered locus">Cphamn1_0081</name>
</gene>
<reference evidence="2" key="1">
    <citation type="submission" date="2008-06" db="EMBL/GenBank/DDBJ databases">
        <title>Complete sequence of Chlorobium phaeobacteroides BS1.</title>
        <authorList>
            <consortium name="US DOE Joint Genome Institute"/>
            <person name="Lucas S."/>
            <person name="Copeland A."/>
            <person name="Lapidus A."/>
            <person name="Glavina del Rio T."/>
            <person name="Dalin E."/>
            <person name="Tice H."/>
            <person name="Bruce D."/>
            <person name="Goodwin L."/>
            <person name="Pitluck S."/>
            <person name="Schmutz J."/>
            <person name="Larimer F."/>
            <person name="Land M."/>
            <person name="Hauser L."/>
            <person name="Kyrpides N."/>
            <person name="Ovchinnikova G."/>
            <person name="Li T."/>
            <person name="Liu Z."/>
            <person name="Zhao F."/>
            <person name="Overmann J."/>
            <person name="Bryant D.A."/>
            <person name="Richardson P."/>
        </authorList>
    </citation>
    <scope>NUCLEOTIDE SEQUENCE [LARGE SCALE GENOMIC DNA]</scope>
    <source>
        <strain evidence="2">BS1</strain>
    </source>
</reference>
<proteinExistence type="predicted"/>
<keyword evidence="1" id="KW-0812">Transmembrane</keyword>
<feature type="transmembrane region" description="Helical" evidence="1">
    <location>
        <begin position="91"/>
        <end position="109"/>
    </location>
</feature>
<feature type="transmembrane region" description="Helical" evidence="1">
    <location>
        <begin position="50"/>
        <end position="70"/>
    </location>
</feature>
<dbReference type="OrthoDB" id="9769653at2"/>
<evidence type="ECO:0000256" key="1">
    <source>
        <dbReference type="SAM" id="Phobius"/>
    </source>
</evidence>
<dbReference type="STRING" id="331678.Cphamn1_0081"/>
<dbReference type="KEGG" id="cpb:Cphamn1_0081"/>
<feature type="transmembrane region" description="Helical" evidence="1">
    <location>
        <begin position="20"/>
        <end position="38"/>
    </location>
</feature>
<evidence type="ECO:0008006" key="3">
    <source>
        <dbReference type="Google" id="ProtNLM"/>
    </source>
</evidence>
<keyword evidence="1" id="KW-1133">Transmembrane helix</keyword>
<keyword evidence="1" id="KW-0472">Membrane</keyword>
<protein>
    <recommendedName>
        <fullName evidence="3">Transmembrane protein</fullName>
    </recommendedName>
</protein>
<dbReference type="HOGENOM" id="CLU_1674783_0_0_10"/>
<dbReference type="AlphaFoldDB" id="B3EJZ6"/>
<dbReference type="eggNOG" id="COG4244">
    <property type="taxonomic scope" value="Bacteria"/>
</dbReference>
<dbReference type="EMBL" id="CP001101">
    <property type="protein sequence ID" value="ACE03064.1"/>
    <property type="molecule type" value="Genomic_DNA"/>
</dbReference>